<proteinExistence type="predicted"/>
<dbReference type="Proteomes" id="UP001182247">
    <property type="component" value="Unassembled WGS sequence"/>
</dbReference>
<evidence type="ECO:0000313" key="2">
    <source>
        <dbReference type="Proteomes" id="UP001182247"/>
    </source>
</evidence>
<dbReference type="EMBL" id="JAPKIY010000023">
    <property type="protein sequence ID" value="MDS0899042.1"/>
    <property type="molecule type" value="Genomic_DNA"/>
</dbReference>
<protein>
    <submittedName>
        <fullName evidence="1">Uncharacterized protein</fullName>
    </submittedName>
</protein>
<organism evidence="1 2">
    <name type="scientific">Morganella morganii</name>
    <name type="common">Proteus morganii</name>
    <dbReference type="NCBI Taxonomy" id="582"/>
    <lineage>
        <taxon>Bacteria</taxon>
        <taxon>Pseudomonadati</taxon>
        <taxon>Pseudomonadota</taxon>
        <taxon>Gammaproteobacteria</taxon>
        <taxon>Enterobacterales</taxon>
        <taxon>Morganellaceae</taxon>
        <taxon>Morganella</taxon>
    </lineage>
</organism>
<sequence>MTAIVFPHACCNGGIITNLSGYGCIPGNLGLGEIYATREDVGEKLDKSKVTNSLINSRELVPTTALLIDNLNLKQEKGDYATADELKKITLPKGMVSFFLHRENSLPAGWYSLNGDRYSADSFAGKALRALPAEIKSDWGIIDSGTTITTPNLRQSDGRLPFIRPSNGKGSSPGIVTGDTIRDITGEFGYESQYGLTSSDSDVSGAFYAYGPSRKSLMGGGTGQTTNIAFKASKVVPTGTENKPLSIDMVAAVYLGVA</sequence>
<dbReference type="RefSeq" id="WP_310953510.1">
    <property type="nucleotide sequence ID" value="NZ_JAPKIY010000023.1"/>
</dbReference>
<comment type="caution">
    <text evidence="1">The sequence shown here is derived from an EMBL/GenBank/DDBJ whole genome shotgun (WGS) entry which is preliminary data.</text>
</comment>
<evidence type="ECO:0000313" key="1">
    <source>
        <dbReference type="EMBL" id="MDS0899042.1"/>
    </source>
</evidence>
<name>A0AAE4FF79_MORMO</name>
<gene>
    <name evidence="1" type="ORF">OSC06_13775</name>
</gene>
<accession>A0AAE4FF79</accession>
<reference evidence="1" key="1">
    <citation type="submission" date="2023-02" db="EMBL/GenBank/DDBJ databases">
        <title>Detection, antimicrobial susceptibility and genomic characterization of NDM-producing species of Morganellaceae, Yersiniaceae, and Enterobacteriaceae other than Klebsiella.</title>
        <authorList>
            <person name="Camargo C.H."/>
            <person name="Sacchi C.T."/>
            <person name="Campos K.R."/>
        </authorList>
    </citation>
    <scope>NUCLEOTIDE SEQUENCE</scope>
    <source>
        <strain evidence="1">1189_21</strain>
    </source>
</reference>
<dbReference type="SUPFAM" id="SSF88874">
    <property type="entry name" value="Receptor-binding domain of short tail fibre protein gp12"/>
    <property type="match status" value="1"/>
</dbReference>
<dbReference type="AlphaFoldDB" id="A0AAE4FF79"/>